<organism evidence="13 14">
    <name type="scientific">Fasciola hepatica</name>
    <name type="common">Liver fluke</name>
    <dbReference type="NCBI Taxonomy" id="6192"/>
    <lineage>
        <taxon>Eukaryota</taxon>
        <taxon>Metazoa</taxon>
        <taxon>Spiralia</taxon>
        <taxon>Lophotrochozoa</taxon>
        <taxon>Platyhelminthes</taxon>
        <taxon>Trematoda</taxon>
        <taxon>Digenea</taxon>
        <taxon>Plagiorchiida</taxon>
        <taxon>Echinostomata</taxon>
        <taxon>Echinostomatoidea</taxon>
        <taxon>Fasciolidae</taxon>
        <taxon>Fasciola</taxon>
    </lineage>
</organism>
<evidence type="ECO:0000256" key="8">
    <source>
        <dbReference type="ARBA" id="ARBA00023136"/>
    </source>
</evidence>
<keyword evidence="5" id="KW-0256">Endoplasmic reticulum</keyword>
<evidence type="ECO:0000256" key="11">
    <source>
        <dbReference type="ARBA" id="ARBA00038888"/>
    </source>
</evidence>
<dbReference type="Gene3D" id="1.50.10.10">
    <property type="match status" value="1"/>
</dbReference>
<evidence type="ECO:0000256" key="5">
    <source>
        <dbReference type="ARBA" id="ARBA00022824"/>
    </source>
</evidence>
<dbReference type="InterPro" id="IPR004888">
    <property type="entry name" value="Glycoside_hydrolase_63"/>
</dbReference>
<dbReference type="SUPFAM" id="SSF48208">
    <property type="entry name" value="Six-hairpin glycosidases"/>
    <property type="match status" value="1"/>
</dbReference>
<dbReference type="EC" id="3.2.1.106" evidence="11"/>
<dbReference type="GO" id="GO:0004573">
    <property type="term" value="F:Glc3Man9GlcNAc2 oligosaccharide glucosidase activity"/>
    <property type="evidence" value="ECO:0007669"/>
    <property type="project" value="UniProtKB-EC"/>
</dbReference>
<dbReference type="InterPro" id="IPR031335">
    <property type="entry name" value="Glyco_hydro_63_C"/>
</dbReference>
<dbReference type="EMBL" id="JXXN02004535">
    <property type="protein sequence ID" value="THD20515.1"/>
    <property type="molecule type" value="Genomic_DNA"/>
</dbReference>
<accession>A0A4E0QZ74</accession>
<gene>
    <name evidence="13" type="ORF">D915_008697</name>
</gene>
<protein>
    <recommendedName>
        <fullName evidence="11">mannosyl-oligosaccharide glucosidase</fullName>
        <ecNumber evidence="11">3.2.1.106</ecNumber>
    </recommendedName>
</protein>
<keyword evidence="14" id="KW-1185">Reference proteome</keyword>
<dbReference type="AlphaFoldDB" id="A0A4E0QZ74"/>
<evidence type="ECO:0000313" key="13">
    <source>
        <dbReference type="EMBL" id="THD20515.1"/>
    </source>
</evidence>
<keyword evidence="8" id="KW-0472">Membrane</keyword>
<dbReference type="Pfam" id="PF03200">
    <property type="entry name" value="Glyco_hydro_63"/>
    <property type="match status" value="1"/>
</dbReference>
<dbReference type="GO" id="GO:0006487">
    <property type="term" value="P:protein N-linked glycosylation"/>
    <property type="evidence" value="ECO:0007669"/>
    <property type="project" value="TreeGrafter"/>
</dbReference>
<proteinExistence type="inferred from homology"/>
<feature type="domain" description="Glycosyl hydrolase family 63 C-terminal" evidence="12">
    <location>
        <begin position="179"/>
        <end position="340"/>
    </location>
</feature>
<dbReference type="InterPro" id="IPR012341">
    <property type="entry name" value="6hp_glycosidase-like_sf"/>
</dbReference>
<evidence type="ECO:0000256" key="6">
    <source>
        <dbReference type="ARBA" id="ARBA00022968"/>
    </source>
</evidence>
<comment type="similarity">
    <text evidence="2">Belongs to the glycosyl hydrolase 63 family.</text>
</comment>
<dbReference type="PANTHER" id="PTHR10412:SF11">
    <property type="entry name" value="MANNOSYL-OLIGOSACCHARIDE GLUCOSIDASE"/>
    <property type="match status" value="1"/>
</dbReference>
<evidence type="ECO:0000256" key="9">
    <source>
        <dbReference type="ARBA" id="ARBA00023180"/>
    </source>
</evidence>
<dbReference type="GO" id="GO:0005789">
    <property type="term" value="C:endoplasmic reticulum membrane"/>
    <property type="evidence" value="ECO:0007669"/>
    <property type="project" value="UniProtKB-SubCell"/>
</dbReference>
<dbReference type="Proteomes" id="UP000230066">
    <property type="component" value="Unassembled WGS sequence"/>
</dbReference>
<sequence length="376" mass="41891">MCTSSDSIQRYNITSAYVANGDWTVRISAVSINRTDPPQPLSVIVYLYYSSAAGSPAFAPVVESEKVTGLKGFTSALGEHQIFIHPSKENIQVSSLIALVPSEEQIMETMLNGVGLRRDTNMLVLTGRPKGYDMNQMPNIWFHEVTVTPPIMTNKVDAGQIVMEVEYTQIGRKGGAFVREEFTRRLNELSAEFHKRFTERFPVDLSQFTERQANLSKISVSNLLGGLGYFYGSSLVQSPRPGSEPVSNWPAGLFTATPSRSMFPRGFLWDEGFHGLILARWDPMLAMETVGHWLDLMNMDGWIPREVILGSEARSRVPPKFVVQQDNIANPPSLALVIDVRVLFNVTFSLCVCTAFLSHVLHILSKTVPKFVAVFL</sequence>
<dbReference type="PANTHER" id="PTHR10412">
    <property type="entry name" value="MANNOSYL-OLIGOSACCHARIDE GLUCOSIDASE"/>
    <property type="match status" value="1"/>
</dbReference>
<name>A0A4E0QZ74_FASHE</name>
<dbReference type="InterPro" id="IPR038518">
    <property type="entry name" value="Glyco_hydro_63N_sf"/>
</dbReference>
<evidence type="ECO:0000256" key="4">
    <source>
        <dbReference type="ARBA" id="ARBA00022801"/>
    </source>
</evidence>
<keyword evidence="9" id="KW-0325">Glycoprotein</keyword>
<evidence type="ECO:0000313" key="14">
    <source>
        <dbReference type="Proteomes" id="UP000230066"/>
    </source>
</evidence>
<dbReference type="InterPro" id="IPR008928">
    <property type="entry name" value="6-hairpin_glycosidase_sf"/>
</dbReference>
<reference evidence="13" key="1">
    <citation type="submission" date="2019-03" db="EMBL/GenBank/DDBJ databases">
        <title>Improved annotation for the trematode Fasciola hepatica.</title>
        <authorList>
            <person name="Choi Y.-J."/>
            <person name="Martin J."/>
            <person name="Mitreva M."/>
        </authorList>
    </citation>
    <scope>NUCLEOTIDE SEQUENCE [LARGE SCALE GENOMIC DNA]</scope>
</reference>
<dbReference type="GO" id="GO:0009311">
    <property type="term" value="P:oligosaccharide metabolic process"/>
    <property type="evidence" value="ECO:0007669"/>
    <property type="project" value="InterPro"/>
</dbReference>
<keyword evidence="10" id="KW-0326">Glycosidase</keyword>
<keyword evidence="7" id="KW-1133">Transmembrane helix</keyword>
<keyword evidence="6" id="KW-0735">Signal-anchor</keyword>
<comment type="subcellular location">
    <subcellularLocation>
        <location evidence="1">Endoplasmic reticulum membrane</location>
        <topology evidence="1">Single-pass type II membrane protein</topology>
    </subcellularLocation>
</comment>
<evidence type="ECO:0000256" key="7">
    <source>
        <dbReference type="ARBA" id="ARBA00022989"/>
    </source>
</evidence>
<evidence type="ECO:0000259" key="12">
    <source>
        <dbReference type="Pfam" id="PF03200"/>
    </source>
</evidence>
<evidence type="ECO:0000256" key="2">
    <source>
        <dbReference type="ARBA" id="ARBA00010833"/>
    </source>
</evidence>
<dbReference type="Gene3D" id="2.70.98.110">
    <property type="entry name" value="Glycosyl hydrolase family 63, N-terminal domain"/>
    <property type="match status" value="1"/>
</dbReference>
<keyword evidence="3" id="KW-0812">Transmembrane</keyword>
<evidence type="ECO:0000256" key="10">
    <source>
        <dbReference type="ARBA" id="ARBA00023295"/>
    </source>
</evidence>
<evidence type="ECO:0000256" key="1">
    <source>
        <dbReference type="ARBA" id="ARBA00004648"/>
    </source>
</evidence>
<keyword evidence="4" id="KW-0378">Hydrolase</keyword>
<comment type="caution">
    <text evidence="13">The sequence shown here is derived from an EMBL/GenBank/DDBJ whole genome shotgun (WGS) entry which is preliminary data.</text>
</comment>
<evidence type="ECO:0000256" key="3">
    <source>
        <dbReference type="ARBA" id="ARBA00022692"/>
    </source>
</evidence>